<gene>
    <name evidence="2" type="ORF">SAMN05444955_104159</name>
</gene>
<dbReference type="AlphaFoldDB" id="A0A1H8CYD1"/>
<dbReference type="STRING" id="1173111.SAMN05444955_104159"/>
<evidence type="ECO:0000313" key="2">
    <source>
        <dbReference type="EMBL" id="SEM99424.1"/>
    </source>
</evidence>
<keyword evidence="3" id="KW-1185">Reference proteome</keyword>
<proteinExistence type="predicted"/>
<keyword evidence="1" id="KW-0175">Coiled coil</keyword>
<evidence type="ECO:0000256" key="1">
    <source>
        <dbReference type="SAM" id="Coils"/>
    </source>
</evidence>
<accession>A0A1H8CYD1</accession>
<dbReference type="RefSeq" id="WP_089966331.1">
    <property type="nucleotide sequence ID" value="NZ_FOCQ01000004.1"/>
</dbReference>
<dbReference type="EMBL" id="FOCQ01000004">
    <property type="protein sequence ID" value="SEM99424.1"/>
    <property type="molecule type" value="Genomic_DNA"/>
</dbReference>
<feature type="coiled-coil region" evidence="1">
    <location>
        <begin position="61"/>
        <end position="95"/>
    </location>
</feature>
<reference evidence="2 3" key="1">
    <citation type="submission" date="2016-10" db="EMBL/GenBank/DDBJ databases">
        <authorList>
            <person name="de Groot N.N."/>
        </authorList>
    </citation>
    <scope>NUCLEOTIDE SEQUENCE [LARGE SCALE GENOMIC DNA]</scope>
    <source>
        <strain evidence="2 3">DSM 46701</strain>
    </source>
</reference>
<sequence>MSEKKIRLDNEIARYVVRKKRIVERALSLTDIEVNFNFPSSTSSNIEKGEVVKEETFKLYLETIGTTKKELKKLVEKATEEAKELKFKLKQIERMVETGYI</sequence>
<dbReference type="Proteomes" id="UP000199695">
    <property type="component" value="Unassembled WGS sequence"/>
</dbReference>
<name>A0A1H8CYD1_9BACL</name>
<evidence type="ECO:0000313" key="3">
    <source>
        <dbReference type="Proteomes" id="UP000199695"/>
    </source>
</evidence>
<protein>
    <recommendedName>
        <fullName evidence="4">HTH cro/C1-type domain-containing protein</fullName>
    </recommendedName>
</protein>
<evidence type="ECO:0008006" key="4">
    <source>
        <dbReference type="Google" id="ProtNLM"/>
    </source>
</evidence>
<organism evidence="2 3">
    <name type="scientific">Lihuaxuella thermophila</name>
    <dbReference type="NCBI Taxonomy" id="1173111"/>
    <lineage>
        <taxon>Bacteria</taxon>
        <taxon>Bacillati</taxon>
        <taxon>Bacillota</taxon>
        <taxon>Bacilli</taxon>
        <taxon>Bacillales</taxon>
        <taxon>Thermoactinomycetaceae</taxon>
        <taxon>Lihuaxuella</taxon>
    </lineage>
</organism>